<feature type="compositionally biased region" description="Polar residues" evidence="1">
    <location>
        <begin position="1"/>
        <end position="14"/>
    </location>
</feature>
<sequence>MGLISSEVNRAGSTKNKRGSDMDMEIDGPVSSKQKLILEEVDSISSFGDGNVAAAGGGAEITGSKSKGAVVTGLEGVKRVG</sequence>
<organism evidence="2 3">
    <name type="scientific">Corchorus olitorius</name>
    <dbReference type="NCBI Taxonomy" id="93759"/>
    <lineage>
        <taxon>Eukaryota</taxon>
        <taxon>Viridiplantae</taxon>
        <taxon>Streptophyta</taxon>
        <taxon>Embryophyta</taxon>
        <taxon>Tracheophyta</taxon>
        <taxon>Spermatophyta</taxon>
        <taxon>Magnoliopsida</taxon>
        <taxon>eudicotyledons</taxon>
        <taxon>Gunneridae</taxon>
        <taxon>Pentapetalae</taxon>
        <taxon>rosids</taxon>
        <taxon>malvids</taxon>
        <taxon>Malvales</taxon>
        <taxon>Malvaceae</taxon>
        <taxon>Grewioideae</taxon>
        <taxon>Apeibeae</taxon>
        <taxon>Corchorus</taxon>
    </lineage>
</organism>
<dbReference type="EMBL" id="AWUE01019750">
    <property type="protein sequence ID" value="OMO71702.1"/>
    <property type="molecule type" value="Genomic_DNA"/>
</dbReference>
<evidence type="ECO:0000256" key="1">
    <source>
        <dbReference type="SAM" id="MobiDB-lite"/>
    </source>
</evidence>
<reference evidence="3" key="1">
    <citation type="submission" date="2013-09" db="EMBL/GenBank/DDBJ databases">
        <title>Corchorus olitorius genome sequencing.</title>
        <authorList>
            <person name="Alam M."/>
            <person name="Haque M.S."/>
            <person name="Islam M.S."/>
            <person name="Emdad E.M."/>
            <person name="Islam M.M."/>
            <person name="Ahmed B."/>
            <person name="Halim A."/>
            <person name="Hossen Q.M.M."/>
            <person name="Hossain M.Z."/>
            <person name="Ahmed R."/>
            <person name="Khan M.M."/>
            <person name="Islam R."/>
            <person name="Rashid M.M."/>
            <person name="Khan S.A."/>
            <person name="Rahman M.S."/>
            <person name="Alam M."/>
            <person name="Yahiya A.S."/>
            <person name="Khan M.S."/>
            <person name="Azam M.S."/>
            <person name="Haque T."/>
            <person name="Lashkar M.Z.H."/>
            <person name="Akhand A.I."/>
            <person name="Morshed G."/>
            <person name="Roy S."/>
            <person name="Uddin K.S."/>
            <person name="Rabeya T."/>
            <person name="Hossain A.S."/>
            <person name="Chowdhury A."/>
            <person name="Snigdha A.R."/>
            <person name="Mortoza M.S."/>
            <person name="Matin S.A."/>
            <person name="Hoque S.M.E."/>
            <person name="Islam M.K."/>
            <person name="Roy D.K."/>
            <person name="Haider R."/>
            <person name="Moosa M.M."/>
            <person name="Elias S.M."/>
            <person name="Hasan A.M."/>
            <person name="Jahan S."/>
            <person name="Shafiuddin M."/>
            <person name="Mahmood N."/>
            <person name="Shommy N.S."/>
        </authorList>
    </citation>
    <scope>NUCLEOTIDE SEQUENCE [LARGE SCALE GENOMIC DNA]</scope>
    <source>
        <strain evidence="3">cv. O-4</strain>
    </source>
</reference>
<dbReference type="AlphaFoldDB" id="A0A1R3HN60"/>
<feature type="region of interest" description="Disordered" evidence="1">
    <location>
        <begin position="1"/>
        <end position="27"/>
    </location>
</feature>
<gene>
    <name evidence="2" type="ORF">COLO4_28097</name>
</gene>
<protein>
    <submittedName>
        <fullName evidence="2">Uncharacterized protein</fullName>
    </submittedName>
</protein>
<name>A0A1R3HN60_9ROSI</name>
<proteinExistence type="predicted"/>
<dbReference type="Proteomes" id="UP000187203">
    <property type="component" value="Unassembled WGS sequence"/>
</dbReference>
<evidence type="ECO:0000313" key="2">
    <source>
        <dbReference type="EMBL" id="OMO71702.1"/>
    </source>
</evidence>
<keyword evidence="3" id="KW-1185">Reference proteome</keyword>
<accession>A0A1R3HN60</accession>
<comment type="caution">
    <text evidence="2">The sequence shown here is derived from an EMBL/GenBank/DDBJ whole genome shotgun (WGS) entry which is preliminary data.</text>
</comment>
<evidence type="ECO:0000313" key="3">
    <source>
        <dbReference type="Proteomes" id="UP000187203"/>
    </source>
</evidence>